<dbReference type="SUPFAM" id="SSF48371">
    <property type="entry name" value="ARM repeat"/>
    <property type="match status" value="1"/>
</dbReference>
<proteinExistence type="predicted"/>
<gene>
    <name evidence="1" type="ORF">SAMN05421877_11640</name>
</gene>
<dbReference type="PANTHER" id="PTHR41291:SF1">
    <property type="entry name" value="DNA ALKYLATION REPAIR PROTEIN"/>
    <property type="match status" value="1"/>
</dbReference>
<evidence type="ECO:0000313" key="1">
    <source>
        <dbReference type="EMBL" id="SEG73163.1"/>
    </source>
</evidence>
<dbReference type="AlphaFoldDB" id="A0A1H6CKB9"/>
<dbReference type="EMBL" id="FNUT01000016">
    <property type="protein sequence ID" value="SEG73163.1"/>
    <property type="molecule type" value="Genomic_DNA"/>
</dbReference>
<dbReference type="Gene3D" id="1.25.10.90">
    <property type="match status" value="1"/>
</dbReference>
<dbReference type="OrthoDB" id="1117222at2"/>
<name>A0A1H6CKB9_9SPHI</name>
<dbReference type="Pfam" id="PF08713">
    <property type="entry name" value="DNA_alkylation"/>
    <property type="match status" value="1"/>
</dbReference>
<keyword evidence="2" id="KW-1185">Reference proteome</keyword>
<protein>
    <submittedName>
        <fullName evidence="1">3-methyladenine DNA glycosylase AlkD</fullName>
    </submittedName>
</protein>
<reference evidence="2" key="1">
    <citation type="submission" date="2016-10" db="EMBL/GenBank/DDBJ databases">
        <authorList>
            <person name="Varghese N."/>
            <person name="Submissions S."/>
        </authorList>
    </citation>
    <scope>NUCLEOTIDE SEQUENCE [LARGE SCALE GENOMIC DNA]</scope>
    <source>
        <strain evidence="2">DSM 22361</strain>
    </source>
</reference>
<accession>A0A1H6CKB9</accession>
<sequence length="225" mass="25657">MLSQKVNTILHELESLGNEKLKAQNIKRGAGHNQFGVKMGDIRKIAGKIKKDHALGLALWETNQMEARFLACLILDPKLLSNKELTAMVSSENYAYVVDWLYNYIIKDYADKQTLRTEWFTADNLMLQRLAWSLISGNVTRNPDLENIPELLNTIENEMGQAPYDLQWTMNTALAQIGIKHPEFRERALTIGHKLGVLKDYPVSKGCTSPFAPIWIEEIVKRESN</sequence>
<organism evidence="1 2">
    <name type="scientific">Sphingobacterium lactis</name>
    <dbReference type="NCBI Taxonomy" id="797291"/>
    <lineage>
        <taxon>Bacteria</taxon>
        <taxon>Pseudomonadati</taxon>
        <taxon>Bacteroidota</taxon>
        <taxon>Sphingobacteriia</taxon>
        <taxon>Sphingobacteriales</taxon>
        <taxon>Sphingobacteriaceae</taxon>
        <taxon>Sphingobacterium</taxon>
    </lineage>
</organism>
<evidence type="ECO:0000313" key="2">
    <source>
        <dbReference type="Proteomes" id="UP000236731"/>
    </source>
</evidence>
<dbReference type="Proteomes" id="UP000236731">
    <property type="component" value="Unassembled WGS sequence"/>
</dbReference>
<dbReference type="RefSeq" id="WP_103907825.1">
    <property type="nucleotide sequence ID" value="NZ_CP049246.1"/>
</dbReference>
<dbReference type="InterPro" id="IPR016024">
    <property type="entry name" value="ARM-type_fold"/>
</dbReference>
<dbReference type="InterPro" id="IPR014825">
    <property type="entry name" value="DNA_alkylation"/>
</dbReference>
<dbReference type="PANTHER" id="PTHR41291">
    <property type="entry name" value="DNA ALKYLATION REPAIR PROTEIN"/>
    <property type="match status" value="1"/>
</dbReference>
<dbReference type="CDD" id="cd06561">
    <property type="entry name" value="AlkD_like"/>
    <property type="match status" value="1"/>
</dbReference>